<evidence type="ECO:0000313" key="15">
    <source>
        <dbReference type="Proteomes" id="UP000505377"/>
    </source>
</evidence>
<keyword evidence="8 12" id="KW-0472">Membrane</keyword>
<evidence type="ECO:0000256" key="2">
    <source>
        <dbReference type="ARBA" id="ARBA00008240"/>
    </source>
</evidence>
<evidence type="ECO:0000259" key="13">
    <source>
        <dbReference type="PROSITE" id="PS50850"/>
    </source>
</evidence>
<keyword evidence="6" id="KW-0769">Symport</keyword>
<feature type="domain" description="Major facilitator superfamily (MFS) profile" evidence="13">
    <location>
        <begin position="15"/>
        <end position="422"/>
    </location>
</feature>
<accession>A0A6M6JL37</accession>
<name>A0A6M6JL37_9PSEU</name>
<dbReference type="FunFam" id="1.20.1250.20:FF:000001">
    <property type="entry name" value="Dicarboxylate MFS transporter"/>
    <property type="match status" value="1"/>
</dbReference>
<keyword evidence="15" id="KW-1185">Reference proteome</keyword>
<feature type="transmembrane region" description="Helical" evidence="12">
    <location>
        <begin position="111"/>
        <end position="131"/>
    </location>
</feature>
<feature type="transmembrane region" description="Helical" evidence="12">
    <location>
        <begin position="397"/>
        <end position="417"/>
    </location>
</feature>
<feature type="transmembrane region" description="Helical" evidence="12">
    <location>
        <begin position="87"/>
        <end position="105"/>
    </location>
</feature>
<protein>
    <recommendedName>
        <fullName evidence="10">Putative proline/betaine transporter</fullName>
    </recommendedName>
</protein>
<evidence type="ECO:0000256" key="1">
    <source>
        <dbReference type="ARBA" id="ARBA00004651"/>
    </source>
</evidence>
<dbReference type="PANTHER" id="PTHR43528">
    <property type="entry name" value="ALPHA-KETOGLUTARATE PERMEASE"/>
    <property type="match status" value="1"/>
</dbReference>
<comment type="similarity">
    <text evidence="2">Belongs to the major facilitator superfamily. Metabolite:H+ Symporter (MHS) family (TC 2.A.1.6) family.</text>
</comment>
<comment type="subcellular location">
    <subcellularLocation>
        <location evidence="1">Cell membrane</location>
        <topology evidence="1">Multi-pass membrane protein</topology>
    </subcellularLocation>
</comment>
<dbReference type="GO" id="GO:0015293">
    <property type="term" value="F:symporter activity"/>
    <property type="evidence" value="ECO:0007669"/>
    <property type="project" value="UniProtKB-KW"/>
</dbReference>
<proteinExistence type="inferred from homology"/>
<evidence type="ECO:0000256" key="3">
    <source>
        <dbReference type="ARBA" id="ARBA00022448"/>
    </source>
</evidence>
<feature type="transmembrane region" description="Helical" evidence="12">
    <location>
        <begin position="152"/>
        <end position="175"/>
    </location>
</feature>
<evidence type="ECO:0000256" key="9">
    <source>
        <dbReference type="ARBA" id="ARBA00037295"/>
    </source>
</evidence>
<dbReference type="Gene3D" id="1.20.1250.20">
    <property type="entry name" value="MFS general substrate transporter like domains"/>
    <property type="match status" value="2"/>
</dbReference>
<keyword evidence="4" id="KW-1003">Cell membrane</keyword>
<dbReference type="EMBL" id="CP053564">
    <property type="protein sequence ID" value="QJY48066.1"/>
    <property type="molecule type" value="Genomic_DNA"/>
</dbReference>
<evidence type="ECO:0000313" key="14">
    <source>
        <dbReference type="EMBL" id="QJY48066.1"/>
    </source>
</evidence>
<sequence>MDNAVPAPSRARRRAVAAICIGNFVEWFDFGVYAVFATIIAQQFFPAEDPLASLLATFAVFGVAYVARPFGAIVFGHFGDRVGRRDVLAVVMVLMALSTAMIGLTPNYASIGIAAPVVLALARALQGFSVGGEWGGAASFLAEHAPPHRRGAYGGLMMGTLMLGILAGAVCATLLTLFMPADALASWGWRIPFLLALPLGAVGLYLRLKLEESPRFREVAESSHVQQAPLVQALRVHWRAMLRVVGIAVLVTSGTYLLGFLISYSVQILRYDLITALAVDVAALAACVVMIAVTSQLSDRYGRVPLLRWSGVALLVLVVPLFLLMGQGPAGLVVGQVLLGAAVGSYAGPITAAVTELFPTDVRYSGLSLSYSVATSVFGGTTPLIVTFLLQRTGDPLAPGWFIMATAAVSVSVAFLWRETARDALADVSESPHRAPADRPVAAEGAIG</sequence>
<evidence type="ECO:0000256" key="6">
    <source>
        <dbReference type="ARBA" id="ARBA00022847"/>
    </source>
</evidence>
<feature type="transmembrane region" description="Helical" evidence="12">
    <location>
        <begin position="16"/>
        <end position="45"/>
    </location>
</feature>
<reference evidence="14 15" key="1">
    <citation type="submission" date="2020-05" db="EMBL/GenBank/DDBJ databases">
        <authorList>
            <person name="Mo P."/>
        </authorList>
    </citation>
    <scope>NUCLEOTIDE SEQUENCE [LARGE SCALE GENOMIC DNA]</scope>
    <source>
        <strain evidence="14 15">Gen01</strain>
    </source>
</reference>
<evidence type="ECO:0000256" key="5">
    <source>
        <dbReference type="ARBA" id="ARBA00022692"/>
    </source>
</evidence>
<feature type="transmembrane region" description="Helical" evidence="12">
    <location>
        <begin position="337"/>
        <end position="358"/>
    </location>
</feature>
<feature type="compositionally biased region" description="Basic and acidic residues" evidence="11">
    <location>
        <begin position="427"/>
        <end position="437"/>
    </location>
</feature>
<dbReference type="Pfam" id="PF07690">
    <property type="entry name" value="MFS_1"/>
    <property type="match status" value="1"/>
</dbReference>
<dbReference type="PROSITE" id="PS50850">
    <property type="entry name" value="MFS"/>
    <property type="match status" value="1"/>
</dbReference>
<comment type="function">
    <text evidence="9">May be a proton symporter involved in the uptake of osmolytes such as proline and glycine betaine.</text>
</comment>
<evidence type="ECO:0000256" key="10">
    <source>
        <dbReference type="ARBA" id="ARBA00039918"/>
    </source>
</evidence>
<dbReference type="AlphaFoldDB" id="A0A6M6JL37"/>
<dbReference type="SUPFAM" id="SSF103473">
    <property type="entry name" value="MFS general substrate transporter"/>
    <property type="match status" value="1"/>
</dbReference>
<dbReference type="InterPro" id="IPR005829">
    <property type="entry name" value="Sugar_transporter_CS"/>
</dbReference>
<feature type="region of interest" description="Disordered" evidence="11">
    <location>
        <begin position="427"/>
        <end position="448"/>
    </location>
</feature>
<keyword evidence="5 12" id="KW-0812">Transmembrane</keyword>
<feature type="transmembrane region" description="Helical" evidence="12">
    <location>
        <begin position="273"/>
        <end position="294"/>
    </location>
</feature>
<dbReference type="PROSITE" id="PS00217">
    <property type="entry name" value="SUGAR_TRANSPORT_2"/>
    <property type="match status" value="1"/>
</dbReference>
<feature type="transmembrane region" description="Helical" evidence="12">
    <location>
        <begin position="306"/>
        <end position="325"/>
    </location>
</feature>
<evidence type="ECO:0000256" key="4">
    <source>
        <dbReference type="ARBA" id="ARBA00022475"/>
    </source>
</evidence>
<dbReference type="GO" id="GO:0005886">
    <property type="term" value="C:plasma membrane"/>
    <property type="evidence" value="ECO:0007669"/>
    <property type="project" value="UniProtKB-SubCell"/>
</dbReference>
<dbReference type="PANTHER" id="PTHR43528:SF1">
    <property type="entry name" value="ALPHA-KETOGLUTARATE PERMEASE"/>
    <property type="match status" value="1"/>
</dbReference>
<dbReference type="KEGG" id="pbro:HOP40_21580"/>
<dbReference type="InterPro" id="IPR051084">
    <property type="entry name" value="H+-coupled_symporters"/>
</dbReference>
<keyword evidence="3" id="KW-0813">Transport</keyword>
<dbReference type="RefSeq" id="WP_172161388.1">
    <property type="nucleotide sequence ID" value="NZ_CP053564.1"/>
</dbReference>
<gene>
    <name evidence="14" type="ORF">HOP40_21580</name>
</gene>
<organism evidence="14 15">
    <name type="scientific">Pseudonocardia broussonetiae</name>
    <dbReference type="NCBI Taxonomy" id="2736640"/>
    <lineage>
        <taxon>Bacteria</taxon>
        <taxon>Bacillati</taxon>
        <taxon>Actinomycetota</taxon>
        <taxon>Actinomycetes</taxon>
        <taxon>Pseudonocardiales</taxon>
        <taxon>Pseudonocardiaceae</taxon>
        <taxon>Pseudonocardia</taxon>
    </lineage>
</organism>
<evidence type="ECO:0000256" key="11">
    <source>
        <dbReference type="SAM" id="MobiDB-lite"/>
    </source>
</evidence>
<feature type="transmembrane region" description="Helical" evidence="12">
    <location>
        <begin position="370"/>
        <end position="391"/>
    </location>
</feature>
<dbReference type="InterPro" id="IPR011701">
    <property type="entry name" value="MFS"/>
</dbReference>
<feature type="transmembrane region" description="Helical" evidence="12">
    <location>
        <begin position="244"/>
        <end position="267"/>
    </location>
</feature>
<keyword evidence="7 12" id="KW-1133">Transmembrane helix</keyword>
<evidence type="ECO:0000256" key="7">
    <source>
        <dbReference type="ARBA" id="ARBA00022989"/>
    </source>
</evidence>
<dbReference type="Proteomes" id="UP000505377">
    <property type="component" value="Chromosome"/>
</dbReference>
<feature type="transmembrane region" description="Helical" evidence="12">
    <location>
        <begin position="187"/>
        <end position="208"/>
    </location>
</feature>
<feature type="transmembrane region" description="Helical" evidence="12">
    <location>
        <begin position="51"/>
        <end position="75"/>
    </location>
</feature>
<evidence type="ECO:0000256" key="8">
    <source>
        <dbReference type="ARBA" id="ARBA00023136"/>
    </source>
</evidence>
<evidence type="ECO:0000256" key="12">
    <source>
        <dbReference type="SAM" id="Phobius"/>
    </source>
</evidence>
<dbReference type="InterPro" id="IPR020846">
    <property type="entry name" value="MFS_dom"/>
</dbReference>
<dbReference type="InterPro" id="IPR036259">
    <property type="entry name" value="MFS_trans_sf"/>
</dbReference>